<dbReference type="InterPro" id="IPR027417">
    <property type="entry name" value="P-loop_NTPase"/>
</dbReference>
<name>A0ABS4EWZ9_9CLOT</name>
<feature type="domain" description="Magnesium chelatase ChlI-like catalytic" evidence="1">
    <location>
        <begin position="191"/>
        <end position="397"/>
    </location>
</feature>
<dbReference type="InterPro" id="IPR020568">
    <property type="entry name" value="Ribosomal_Su5_D2-typ_SF"/>
</dbReference>
<dbReference type="EMBL" id="JAGGJZ010000001">
    <property type="protein sequence ID" value="MBP1888526.1"/>
    <property type="molecule type" value="Genomic_DNA"/>
</dbReference>
<dbReference type="Pfam" id="PF13335">
    <property type="entry name" value="Mg_chelatase_C"/>
    <property type="match status" value="1"/>
</dbReference>
<dbReference type="PANTHER" id="PTHR32039">
    <property type="entry name" value="MAGNESIUM-CHELATASE SUBUNIT CHLI"/>
    <property type="match status" value="1"/>
</dbReference>
<dbReference type="Pfam" id="PF13541">
    <property type="entry name" value="ChlI"/>
    <property type="match status" value="1"/>
</dbReference>
<dbReference type="SUPFAM" id="SSF54211">
    <property type="entry name" value="Ribosomal protein S5 domain 2-like"/>
    <property type="match status" value="1"/>
</dbReference>
<dbReference type="InterPro" id="IPR004482">
    <property type="entry name" value="Mg_chelat-rel"/>
</dbReference>
<dbReference type="InterPro" id="IPR014721">
    <property type="entry name" value="Ribsml_uS5_D2-typ_fold_subgr"/>
</dbReference>
<dbReference type="InterPro" id="IPR025158">
    <property type="entry name" value="Mg_chelat-rel_C"/>
</dbReference>
<dbReference type="Gene3D" id="3.30.230.10">
    <property type="match status" value="1"/>
</dbReference>
<dbReference type="Pfam" id="PF01078">
    <property type="entry name" value="Mg_chelatase"/>
    <property type="match status" value="1"/>
</dbReference>
<proteinExistence type="predicted"/>
<organism evidence="3 4">
    <name type="scientific">Clostridium moniliforme</name>
    <dbReference type="NCBI Taxonomy" id="39489"/>
    <lineage>
        <taxon>Bacteria</taxon>
        <taxon>Bacillati</taxon>
        <taxon>Bacillota</taxon>
        <taxon>Clostridia</taxon>
        <taxon>Eubacteriales</taxon>
        <taxon>Clostridiaceae</taxon>
        <taxon>Clostridium</taxon>
    </lineage>
</organism>
<dbReference type="Gene3D" id="3.40.50.300">
    <property type="entry name" value="P-loop containing nucleotide triphosphate hydrolases"/>
    <property type="match status" value="1"/>
</dbReference>
<sequence>MAVNIKSATNIGIDSLIINVEVDITTGIPSFAIVGLADAAVKEAKERVRTAIVNSGFEFPLGRIVINLAPADIRKLGTLLDLPIAIGILMESNQIPKKDLDEYLLIGELSLAGELKKIRGTISIILKGLECGIKNFIIPRENIHEVSEIEEGNLYLISTLKEGIDYIIYNDLLPLDFNEEYKKEPIKINNDFNSIIGQCSSKRALEIAAAGRHNLALFGNPGSGKTMLAKAFPSILPPLSKKEKVEVAKIYSVCGMIDTYKNIDIPFREPHNTITKIALIGGGKDIKPGEITLAHNGVLYLDEVLEFKKEVLEVLRLPLEEGVVRIDRLNEKVELPSKFQLIISFNPCPCGLMSIIDKGSDKCECSEYEIRRYQKRLSKALKDRIDMFNYVPTLNLEDLKETHKGESSIEIRNRVIRARNLQEERLKGTCYNFNSDIKGKDIFEFCKISKNAKKILENYFKVNSPSLRAYGKVIKVAQTIADLELQAEIKAEHVIEAISYRKDVNGEIV</sequence>
<comment type="caution">
    <text evidence="3">The sequence shown here is derived from an EMBL/GenBank/DDBJ whole genome shotgun (WGS) entry which is preliminary data.</text>
</comment>
<accession>A0ABS4EWZ9</accession>
<gene>
    <name evidence="3" type="ORF">J2Z53_000105</name>
</gene>
<dbReference type="PANTHER" id="PTHR32039:SF7">
    <property type="entry name" value="COMPETENCE PROTEIN COMM"/>
    <property type="match status" value="1"/>
</dbReference>
<dbReference type="SUPFAM" id="SSF52540">
    <property type="entry name" value="P-loop containing nucleoside triphosphate hydrolases"/>
    <property type="match status" value="1"/>
</dbReference>
<evidence type="ECO:0000259" key="1">
    <source>
        <dbReference type="Pfam" id="PF01078"/>
    </source>
</evidence>
<reference evidence="3 4" key="1">
    <citation type="submission" date="2021-03" db="EMBL/GenBank/DDBJ databases">
        <title>Genomic Encyclopedia of Type Strains, Phase IV (KMG-IV): sequencing the most valuable type-strain genomes for metagenomic binning, comparative biology and taxonomic classification.</title>
        <authorList>
            <person name="Goeker M."/>
        </authorList>
    </citation>
    <scope>NUCLEOTIDE SEQUENCE [LARGE SCALE GENOMIC DNA]</scope>
    <source>
        <strain evidence="3 4">DSM 3984</strain>
    </source>
</reference>
<dbReference type="NCBIfam" id="TIGR00368">
    <property type="entry name" value="YifB family Mg chelatase-like AAA ATPase"/>
    <property type="match status" value="1"/>
</dbReference>
<evidence type="ECO:0000313" key="3">
    <source>
        <dbReference type="EMBL" id="MBP1888526.1"/>
    </source>
</evidence>
<feature type="domain" description="Mg chelatase-related protein C-terminal" evidence="2">
    <location>
        <begin position="405"/>
        <end position="501"/>
    </location>
</feature>
<dbReference type="InterPro" id="IPR000523">
    <property type="entry name" value="Mg_chelatse_chII-like_cat_dom"/>
</dbReference>
<protein>
    <submittedName>
        <fullName evidence="3">Magnesium chelatase family protein</fullName>
    </submittedName>
</protein>
<dbReference type="RefSeq" id="WP_209795266.1">
    <property type="nucleotide sequence ID" value="NZ_JAGGJZ010000001.1"/>
</dbReference>
<dbReference type="Proteomes" id="UP000783390">
    <property type="component" value="Unassembled WGS sequence"/>
</dbReference>
<keyword evidence="4" id="KW-1185">Reference proteome</keyword>
<evidence type="ECO:0000259" key="2">
    <source>
        <dbReference type="Pfam" id="PF13335"/>
    </source>
</evidence>
<dbReference type="InterPro" id="IPR045006">
    <property type="entry name" value="CHLI-like"/>
</dbReference>
<evidence type="ECO:0000313" key="4">
    <source>
        <dbReference type="Proteomes" id="UP000783390"/>
    </source>
</evidence>